<name>T1IHU0_STRMM</name>
<evidence type="ECO:0000313" key="4">
    <source>
        <dbReference type="Proteomes" id="UP000014500"/>
    </source>
</evidence>
<reference evidence="3" key="2">
    <citation type="submission" date="2015-02" db="UniProtKB">
        <authorList>
            <consortium name="EnsemblMetazoa"/>
        </authorList>
    </citation>
    <scope>IDENTIFICATION</scope>
</reference>
<sequence length="127" mass="14170">MKRTHVLSLFLWMLLASAACNVLQTADVDETAESIEQQQSNQNSFLGGMNSEKASNSRDISDALKEVIASGNWERFTPAPVKHVNCHVEVQVVQKIPGRCIHLGLRRIPACQTQNWVSFNSEDCESQ</sequence>
<organism evidence="3 4">
    <name type="scientific">Strigamia maritima</name>
    <name type="common">European centipede</name>
    <name type="synonym">Geophilus maritimus</name>
    <dbReference type="NCBI Taxonomy" id="126957"/>
    <lineage>
        <taxon>Eukaryota</taxon>
        <taxon>Metazoa</taxon>
        <taxon>Ecdysozoa</taxon>
        <taxon>Arthropoda</taxon>
        <taxon>Myriapoda</taxon>
        <taxon>Chilopoda</taxon>
        <taxon>Pleurostigmophora</taxon>
        <taxon>Geophilomorpha</taxon>
        <taxon>Linotaeniidae</taxon>
        <taxon>Strigamia</taxon>
    </lineage>
</organism>
<evidence type="ECO:0000313" key="3">
    <source>
        <dbReference type="EnsemblMetazoa" id="SMAR000417-PA"/>
    </source>
</evidence>
<proteinExistence type="predicted"/>
<dbReference type="EnsemblMetazoa" id="SMAR000417-RA">
    <property type="protein sequence ID" value="SMAR000417-PA"/>
    <property type="gene ID" value="SMAR000417"/>
</dbReference>
<feature type="region of interest" description="Disordered" evidence="1">
    <location>
        <begin position="33"/>
        <end position="58"/>
    </location>
</feature>
<reference evidence="4" key="1">
    <citation type="submission" date="2011-05" db="EMBL/GenBank/DDBJ databases">
        <authorList>
            <person name="Richards S.R."/>
            <person name="Qu J."/>
            <person name="Jiang H."/>
            <person name="Jhangiani S.N."/>
            <person name="Agravi P."/>
            <person name="Goodspeed R."/>
            <person name="Gross S."/>
            <person name="Mandapat C."/>
            <person name="Jackson L."/>
            <person name="Mathew T."/>
            <person name="Pu L."/>
            <person name="Thornton R."/>
            <person name="Saada N."/>
            <person name="Wilczek-Boney K.B."/>
            <person name="Lee S."/>
            <person name="Kovar C."/>
            <person name="Wu Y."/>
            <person name="Scherer S.E."/>
            <person name="Worley K.C."/>
            <person name="Muzny D.M."/>
            <person name="Gibbs R."/>
        </authorList>
    </citation>
    <scope>NUCLEOTIDE SEQUENCE</scope>
    <source>
        <strain evidence="4">Brora</strain>
    </source>
</reference>
<keyword evidence="2" id="KW-0732">Signal</keyword>
<dbReference type="AlphaFoldDB" id="T1IHU0"/>
<keyword evidence="4" id="KW-1185">Reference proteome</keyword>
<feature type="chain" id="PRO_5004589718" evidence="2">
    <location>
        <begin position="21"/>
        <end position="127"/>
    </location>
</feature>
<dbReference type="Proteomes" id="UP000014500">
    <property type="component" value="Unassembled WGS sequence"/>
</dbReference>
<dbReference type="HOGENOM" id="CLU_1973283_0_0_1"/>
<dbReference type="PROSITE" id="PS51257">
    <property type="entry name" value="PROKAR_LIPOPROTEIN"/>
    <property type="match status" value="1"/>
</dbReference>
<protein>
    <submittedName>
        <fullName evidence="3">Uncharacterized protein</fullName>
    </submittedName>
</protein>
<evidence type="ECO:0000256" key="2">
    <source>
        <dbReference type="SAM" id="SignalP"/>
    </source>
</evidence>
<accession>T1IHU0</accession>
<dbReference type="EMBL" id="JH430009">
    <property type="status" value="NOT_ANNOTATED_CDS"/>
    <property type="molecule type" value="Genomic_DNA"/>
</dbReference>
<evidence type="ECO:0000256" key="1">
    <source>
        <dbReference type="SAM" id="MobiDB-lite"/>
    </source>
</evidence>
<feature type="signal peptide" evidence="2">
    <location>
        <begin position="1"/>
        <end position="20"/>
    </location>
</feature>